<dbReference type="InterPro" id="IPR013216">
    <property type="entry name" value="Methyltransf_11"/>
</dbReference>
<sequence>MKSFIDKYYRYIRPLRPLYGWIVDTKSRLHCSQRAEEWKQRGFRGAKLDVCGGRNPYNEQEYLNVDMVPFPKVDLAFDITQRFPIEDGVIAEVVSVATLEHLRRAQVDHVLREFFRILAPGGLLQVSTPDVEALARAILDHENIELVNQYLFGKFKSDATEREDLHKWFYPAGQMIGLLQSIGFVSVRQVPMTISLHDPRLNYLIEAVKPS</sequence>
<dbReference type="Gene3D" id="3.40.50.150">
    <property type="entry name" value="Vaccinia Virus protein VP39"/>
    <property type="match status" value="1"/>
</dbReference>
<accession>A0A0S1SIX7</accession>
<dbReference type="Proteomes" id="UP000069135">
    <property type="component" value="Chromosome"/>
</dbReference>
<gene>
    <name evidence="2" type="ORF">PeribacterD1_0877</name>
</gene>
<keyword evidence="2" id="KW-0489">Methyltransferase</keyword>
<dbReference type="InterPro" id="IPR029063">
    <property type="entry name" value="SAM-dependent_MTases_sf"/>
</dbReference>
<dbReference type="AlphaFoldDB" id="A0A0S1SVX3"/>
<dbReference type="GO" id="GO:0032259">
    <property type="term" value="P:methylation"/>
    <property type="evidence" value="ECO:0007669"/>
    <property type="project" value="UniProtKB-KW"/>
</dbReference>
<feature type="domain" description="Methyltransferase type 11" evidence="1">
    <location>
        <begin position="77"/>
        <end position="124"/>
    </location>
</feature>
<dbReference type="EMBL" id="CP013065">
    <property type="protein sequence ID" value="ALM13545.1"/>
    <property type="molecule type" value="Genomic_DNA"/>
</dbReference>
<keyword evidence="2" id="KW-0808">Transferase</keyword>
<evidence type="ECO:0000259" key="1">
    <source>
        <dbReference type="Pfam" id="PF08241"/>
    </source>
</evidence>
<reference evidence="3" key="1">
    <citation type="submission" date="2015-10" db="EMBL/GenBank/DDBJ databases">
        <title>Analysis of five complete genome sequences for members of the class Peribacteria in the recently recognized Peregrinibacteria bacterial phylum.</title>
        <authorList>
            <person name="Anantharaman K."/>
            <person name="Brown C.T."/>
            <person name="Burstein D."/>
            <person name="Castelle C.J."/>
            <person name="Probst A.J."/>
            <person name="Thomas B.C."/>
            <person name="Williams K.H."/>
            <person name="Banfield J.F."/>
        </authorList>
    </citation>
    <scope>NUCLEOTIDE SEQUENCE [LARGE SCALE GENOMIC DNA]</scope>
</reference>
<protein>
    <submittedName>
        <fullName evidence="2">Putative S-adenosyl-L-methionine (SAM)-dependent methyltransferase</fullName>
    </submittedName>
</protein>
<name>A0A0S1SVX3_9BACT</name>
<dbReference type="GO" id="GO:0008757">
    <property type="term" value="F:S-adenosylmethionine-dependent methyltransferase activity"/>
    <property type="evidence" value="ECO:0007669"/>
    <property type="project" value="InterPro"/>
</dbReference>
<accession>A0A0S1SVX3</accession>
<accession>A0A0S1SLM5</accession>
<organism evidence="2 3">
    <name type="scientific">Candidatus Peribacter riflensis</name>
    <dbReference type="NCBI Taxonomy" id="1735162"/>
    <lineage>
        <taxon>Bacteria</taxon>
        <taxon>Candidatus Peregrinibacteriota</taxon>
        <taxon>Candidatus Peribacteria</taxon>
        <taxon>Candidatus Peribacterales</taxon>
        <taxon>Candidatus Peribacteraceae</taxon>
        <taxon>Candidatus Peribacter</taxon>
    </lineage>
</organism>
<evidence type="ECO:0000313" key="3">
    <source>
        <dbReference type="Proteomes" id="UP000069135"/>
    </source>
</evidence>
<accession>A0A0S1SNQ6</accession>
<reference evidence="2 3" key="2">
    <citation type="journal article" date="2016" name="PeerJ">
        <title>Analysis of five complete genome sequences for members of the class Peribacteria in the recently recognized Peregrinibacteria bacterial phylum.</title>
        <authorList>
            <person name="Anantharaman K."/>
            <person name="Brown C.T."/>
            <person name="Burstein D."/>
            <person name="Castelle C.J."/>
            <person name="Probst A.J."/>
            <person name="Thomas B.C."/>
            <person name="Williams K.H."/>
            <person name="Banfield J.F."/>
        </authorList>
    </citation>
    <scope>NUCLEOTIDE SEQUENCE [LARGE SCALE GENOMIC DNA]</scope>
    <source>
        <strain evidence="2">RIFOXYD1_FULL_PER-ii_59_16</strain>
    </source>
</reference>
<dbReference type="KEGG" id="prf:PeribacterA2_0877"/>
<dbReference type="Pfam" id="PF08241">
    <property type="entry name" value="Methyltransf_11"/>
    <property type="match status" value="1"/>
</dbReference>
<evidence type="ECO:0000313" key="2">
    <source>
        <dbReference type="EMBL" id="ALM13545.1"/>
    </source>
</evidence>
<accession>A0A0S1SSS4</accession>
<dbReference type="STRING" id="1735162.PeribacterB2_0879"/>
<proteinExistence type="predicted"/>
<dbReference type="SUPFAM" id="SSF53335">
    <property type="entry name" value="S-adenosyl-L-methionine-dependent methyltransferases"/>
    <property type="match status" value="1"/>
</dbReference>